<dbReference type="PANTHER" id="PTHR43394:SF4">
    <property type="entry name" value="TOXIN SECRETION ABC TRANSPORTER ATP-BINDING PROTEIN"/>
    <property type="match status" value="1"/>
</dbReference>
<keyword evidence="4 5" id="KW-0472">Membrane</keyword>
<dbReference type="InterPro" id="IPR039421">
    <property type="entry name" value="Type_1_exporter"/>
</dbReference>
<feature type="transmembrane region" description="Helical" evidence="5">
    <location>
        <begin position="28"/>
        <end position="50"/>
    </location>
</feature>
<evidence type="ECO:0000256" key="2">
    <source>
        <dbReference type="ARBA" id="ARBA00022692"/>
    </source>
</evidence>
<reference evidence="8" key="1">
    <citation type="journal article" date="2019" name="Int. J. Syst. Evol. Microbiol.">
        <title>The Global Catalogue of Microorganisms (GCM) 10K type strain sequencing project: providing services to taxonomists for standard genome sequencing and annotation.</title>
        <authorList>
            <consortium name="The Broad Institute Genomics Platform"/>
            <consortium name="The Broad Institute Genome Sequencing Center for Infectious Disease"/>
            <person name="Wu L."/>
            <person name="Ma J."/>
        </authorList>
    </citation>
    <scope>NUCLEOTIDE SEQUENCE [LARGE SCALE GENOMIC DNA]</scope>
    <source>
        <strain evidence="8">KCTC 42248</strain>
    </source>
</reference>
<dbReference type="Pfam" id="PF00664">
    <property type="entry name" value="ABC_membrane"/>
    <property type="match status" value="1"/>
</dbReference>
<protein>
    <submittedName>
        <fullName evidence="7">ABC transporter transmembrane domain-containing protein</fullName>
    </submittedName>
</protein>
<evidence type="ECO:0000256" key="1">
    <source>
        <dbReference type="ARBA" id="ARBA00004651"/>
    </source>
</evidence>
<comment type="caution">
    <text evidence="7">The sequence shown here is derived from an EMBL/GenBank/DDBJ whole genome shotgun (WGS) entry which is preliminary data.</text>
</comment>
<dbReference type="EMBL" id="JBHUMA010000004">
    <property type="protein sequence ID" value="MFD2597626.1"/>
    <property type="molecule type" value="Genomic_DNA"/>
</dbReference>
<evidence type="ECO:0000256" key="5">
    <source>
        <dbReference type="SAM" id="Phobius"/>
    </source>
</evidence>
<evidence type="ECO:0000313" key="7">
    <source>
        <dbReference type="EMBL" id="MFD2597626.1"/>
    </source>
</evidence>
<proteinExistence type="predicted"/>
<feature type="transmembrane region" description="Helical" evidence="5">
    <location>
        <begin position="164"/>
        <end position="183"/>
    </location>
</feature>
<sequence length="334" mass="37344">MASKHGSLTPMQRLIRLLHPDRKTINYIFLYAIVIGIFSLSIPLGITAVFNFLMNGAMYSSTYILIAFVLTGVVVAGILLIGQLSLVEYLEQKLFLKSALEFAYRLPRIKSKELEGENLVELVNRFFDVVIIQKGVIKLLMDLAAAVVTIISSVFLLAFYHPVFIIIGVVVVAMIAIILAVYYRGGVNTSIQESEHKYETVAYLESVAEKIEEYRGDDVKMQEIIEDTDLITGKYLKARNSHFRILKSFFAASVFIRTMLFGAMLLLGSFFVVERQMTFGQFVAAEVLIVQVGYAIEKLFTNINTVFDMLTGSVKLGAVTDLALEEDAMPYGHS</sequence>
<evidence type="ECO:0000256" key="4">
    <source>
        <dbReference type="ARBA" id="ARBA00023136"/>
    </source>
</evidence>
<dbReference type="Proteomes" id="UP001597393">
    <property type="component" value="Unassembled WGS sequence"/>
</dbReference>
<keyword evidence="3 5" id="KW-1133">Transmembrane helix</keyword>
<gene>
    <name evidence="7" type="ORF">ACFSQ3_01575</name>
</gene>
<name>A0ABW5NG23_9SPHI</name>
<dbReference type="SUPFAM" id="SSF90123">
    <property type="entry name" value="ABC transporter transmembrane region"/>
    <property type="match status" value="1"/>
</dbReference>
<dbReference type="PANTHER" id="PTHR43394">
    <property type="entry name" value="ATP-DEPENDENT PERMEASE MDL1, MITOCHONDRIAL"/>
    <property type="match status" value="1"/>
</dbReference>
<comment type="subcellular location">
    <subcellularLocation>
        <location evidence="1">Cell membrane</location>
        <topology evidence="1">Multi-pass membrane protein</topology>
    </subcellularLocation>
</comment>
<evidence type="ECO:0000259" key="6">
    <source>
        <dbReference type="PROSITE" id="PS50929"/>
    </source>
</evidence>
<dbReference type="RefSeq" id="WP_380866906.1">
    <property type="nucleotide sequence ID" value="NZ_JBHUMA010000004.1"/>
</dbReference>
<accession>A0ABW5NG23</accession>
<keyword evidence="2 5" id="KW-0812">Transmembrane</keyword>
<feature type="transmembrane region" description="Helical" evidence="5">
    <location>
        <begin position="62"/>
        <end position="87"/>
    </location>
</feature>
<dbReference type="InterPro" id="IPR036640">
    <property type="entry name" value="ABC1_TM_sf"/>
</dbReference>
<organism evidence="7 8">
    <name type="scientific">Sphingobacterium corticis</name>
    <dbReference type="NCBI Taxonomy" id="1812823"/>
    <lineage>
        <taxon>Bacteria</taxon>
        <taxon>Pseudomonadati</taxon>
        <taxon>Bacteroidota</taxon>
        <taxon>Sphingobacteriia</taxon>
        <taxon>Sphingobacteriales</taxon>
        <taxon>Sphingobacteriaceae</taxon>
        <taxon>Sphingobacterium</taxon>
    </lineage>
</organism>
<dbReference type="InterPro" id="IPR011527">
    <property type="entry name" value="ABC1_TM_dom"/>
</dbReference>
<keyword evidence="8" id="KW-1185">Reference proteome</keyword>
<feature type="domain" description="ABC transmembrane type-1" evidence="6">
    <location>
        <begin position="28"/>
        <end position="306"/>
    </location>
</feature>
<feature type="transmembrane region" description="Helical" evidence="5">
    <location>
        <begin position="249"/>
        <end position="273"/>
    </location>
</feature>
<dbReference type="Gene3D" id="1.20.1560.10">
    <property type="entry name" value="ABC transporter type 1, transmembrane domain"/>
    <property type="match status" value="1"/>
</dbReference>
<feature type="transmembrane region" description="Helical" evidence="5">
    <location>
        <begin position="139"/>
        <end position="158"/>
    </location>
</feature>
<evidence type="ECO:0000313" key="8">
    <source>
        <dbReference type="Proteomes" id="UP001597393"/>
    </source>
</evidence>
<dbReference type="PROSITE" id="PS50929">
    <property type="entry name" value="ABC_TM1F"/>
    <property type="match status" value="1"/>
</dbReference>
<evidence type="ECO:0000256" key="3">
    <source>
        <dbReference type="ARBA" id="ARBA00022989"/>
    </source>
</evidence>